<sequence length="367" mass="40689">MKKHSDSLTSTQLAIIIMGTILGVSMLAIPRAIIDKVGNAAPLASLVGIGLSSIGLLGLIYLGKRFPQHTFIGYNKIILGKTIGSLFMIVYLMLSVILIGLDTRQFAEVLVGGLLPNTPIHFSIFFMLLLCAVINYSNVSTFAYIHFFYLPLIILPLLVVILPTFKDIEYYHLLPINGHNLSLNGFMSGVVTMMGGISNYFVISMVIPYLKNPKKNAKGGIWGFFIGTFLVLLLNTVALGAFGDQKILEMMWPTLVLARMVEVPGEIVARIDAIFIISWIFAVFTTLLSYYFIVVRGVAEMINSKNYRFISVGTFLIAFLIALIPSDIYDVYNYLLFLWVGGVIFYILYVILLVVLAKVLRKKGSAV</sequence>
<feature type="transmembrane region" description="Helical" evidence="8">
    <location>
        <begin position="40"/>
        <end position="62"/>
    </location>
</feature>
<feature type="transmembrane region" description="Helical" evidence="8">
    <location>
        <begin position="144"/>
        <end position="165"/>
    </location>
</feature>
<feature type="transmembrane region" description="Helical" evidence="8">
    <location>
        <begin position="306"/>
        <end position="324"/>
    </location>
</feature>
<dbReference type="Pfam" id="PF03845">
    <property type="entry name" value="Spore_permease"/>
    <property type="match status" value="1"/>
</dbReference>
<evidence type="ECO:0000256" key="5">
    <source>
        <dbReference type="ARBA" id="ARBA00022692"/>
    </source>
</evidence>
<evidence type="ECO:0000256" key="6">
    <source>
        <dbReference type="ARBA" id="ARBA00022989"/>
    </source>
</evidence>
<dbReference type="Proteomes" id="UP000287910">
    <property type="component" value="Unassembled WGS sequence"/>
</dbReference>
<dbReference type="GO" id="GO:0016020">
    <property type="term" value="C:membrane"/>
    <property type="evidence" value="ECO:0007669"/>
    <property type="project" value="UniProtKB-SubCell"/>
</dbReference>
<comment type="caution">
    <text evidence="9">The sequence shown here is derived from an EMBL/GenBank/DDBJ whole genome shotgun (WGS) entry which is preliminary data.</text>
</comment>
<evidence type="ECO:0000256" key="3">
    <source>
        <dbReference type="ARBA" id="ARBA00022448"/>
    </source>
</evidence>
<dbReference type="PIRSF" id="PIRSF006060">
    <property type="entry name" value="AA_transporter"/>
    <property type="match status" value="1"/>
</dbReference>
<dbReference type="GO" id="GO:0009847">
    <property type="term" value="P:spore germination"/>
    <property type="evidence" value="ECO:0007669"/>
    <property type="project" value="InterPro"/>
</dbReference>
<evidence type="ECO:0000256" key="2">
    <source>
        <dbReference type="ARBA" id="ARBA00007998"/>
    </source>
</evidence>
<keyword evidence="4" id="KW-0309">Germination</keyword>
<feature type="transmembrane region" description="Helical" evidence="8">
    <location>
        <begin position="273"/>
        <end position="294"/>
    </location>
</feature>
<dbReference type="EMBL" id="RYYR01000009">
    <property type="protein sequence ID" value="RUL53676.1"/>
    <property type="molecule type" value="Genomic_DNA"/>
</dbReference>
<evidence type="ECO:0000256" key="1">
    <source>
        <dbReference type="ARBA" id="ARBA00004141"/>
    </source>
</evidence>
<evidence type="ECO:0000256" key="4">
    <source>
        <dbReference type="ARBA" id="ARBA00022544"/>
    </source>
</evidence>
<dbReference type="AlphaFoldDB" id="A0A432LCL8"/>
<keyword evidence="5 8" id="KW-0812">Transmembrane</keyword>
<evidence type="ECO:0000313" key="9">
    <source>
        <dbReference type="EMBL" id="RUL53676.1"/>
    </source>
</evidence>
<feature type="transmembrane region" description="Helical" evidence="8">
    <location>
        <begin position="336"/>
        <end position="357"/>
    </location>
</feature>
<evidence type="ECO:0000256" key="8">
    <source>
        <dbReference type="SAM" id="Phobius"/>
    </source>
</evidence>
<feature type="transmembrane region" description="Helical" evidence="8">
    <location>
        <begin position="12"/>
        <end position="34"/>
    </location>
</feature>
<comment type="similarity">
    <text evidence="2">Belongs to the amino acid-polyamine-organocation (APC) superfamily. Spore germination protein (SGP) (TC 2.A.3.9) family.</text>
</comment>
<dbReference type="NCBIfam" id="TIGR00912">
    <property type="entry name" value="2A0309"/>
    <property type="match status" value="1"/>
</dbReference>
<evidence type="ECO:0000256" key="7">
    <source>
        <dbReference type="ARBA" id="ARBA00023136"/>
    </source>
</evidence>
<keyword evidence="3" id="KW-0813">Transport</keyword>
<dbReference type="Gene3D" id="1.20.1740.10">
    <property type="entry name" value="Amino acid/polyamine transporter I"/>
    <property type="match status" value="1"/>
</dbReference>
<keyword evidence="10" id="KW-1185">Reference proteome</keyword>
<protein>
    <submittedName>
        <fullName evidence="9">Spore gernimation protein</fullName>
    </submittedName>
</protein>
<feature type="transmembrane region" description="Helical" evidence="8">
    <location>
        <begin position="222"/>
        <end position="242"/>
    </location>
</feature>
<organism evidence="9 10">
    <name type="scientific">Lysinibacillus antri</name>
    <dbReference type="NCBI Taxonomy" id="2498145"/>
    <lineage>
        <taxon>Bacteria</taxon>
        <taxon>Bacillati</taxon>
        <taxon>Bacillota</taxon>
        <taxon>Bacilli</taxon>
        <taxon>Bacillales</taxon>
        <taxon>Bacillaceae</taxon>
        <taxon>Lysinibacillus</taxon>
    </lineage>
</organism>
<comment type="subcellular location">
    <subcellularLocation>
        <location evidence="1">Membrane</location>
        <topology evidence="1">Multi-pass membrane protein</topology>
    </subcellularLocation>
</comment>
<gene>
    <name evidence="9" type="ORF">EK386_08345</name>
</gene>
<feature type="transmembrane region" description="Helical" evidence="8">
    <location>
        <begin position="120"/>
        <end position="137"/>
    </location>
</feature>
<accession>A0A432LCL8</accession>
<keyword evidence="7 8" id="KW-0472">Membrane</keyword>
<keyword evidence="6 8" id="KW-1133">Transmembrane helix</keyword>
<reference evidence="9 10" key="1">
    <citation type="submission" date="2018-12" db="EMBL/GenBank/DDBJ databases">
        <title>Lysinibacillus antri sp. nov., isolated from a cave soil.</title>
        <authorList>
            <person name="Narsing Rao M.P."/>
            <person name="Zhang H."/>
            <person name="Dong Z.-Y."/>
            <person name="Niu X.-K."/>
            <person name="Zhang K."/>
            <person name="Fang B.-Z."/>
            <person name="Kang Y.-Q."/>
            <person name="Xiao M."/>
            <person name="Li W.-J."/>
        </authorList>
    </citation>
    <scope>NUCLEOTIDE SEQUENCE [LARGE SCALE GENOMIC DNA]</scope>
    <source>
        <strain evidence="9 10">SYSU K30002</strain>
    </source>
</reference>
<evidence type="ECO:0000313" key="10">
    <source>
        <dbReference type="Proteomes" id="UP000287910"/>
    </source>
</evidence>
<feature type="transmembrane region" description="Helical" evidence="8">
    <location>
        <begin position="185"/>
        <end position="210"/>
    </location>
</feature>
<dbReference type="PANTHER" id="PTHR34975">
    <property type="entry name" value="SPORE GERMINATION PROTEIN A2"/>
    <property type="match status" value="1"/>
</dbReference>
<dbReference type="PANTHER" id="PTHR34975:SF2">
    <property type="entry name" value="SPORE GERMINATION PROTEIN A2"/>
    <property type="match status" value="1"/>
</dbReference>
<name>A0A432LCL8_9BACI</name>
<dbReference type="InterPro" id="IPR004761">
    <property type="entry name" value="Spore_GerAB"/>
</dbReference>
<proteinExistence type="inferred from homology"/>
<feature type="transmembrane region" description="Helical" evidence="8">
    <location>
        <begin position="83"/>
        <end position="100"/>
    </location>
</feature>